<dbReference type="AlphaFoldDB" id="A0A9X3TYA1"/>
<evidence type="ECO:0000256" key="4">
    <source>
        <dbReference type="ARBA" id="ARBA00011718"/>
    </source>
</evidence>
<evidence type="ECO:0000256" key="2">
    <source>
        <dbReference type="ARBA" id="ARBA00004162"/>
    </source>
</evidence>
<comment type="function">
    <text evidence="1">The SecYEG-SecDF-YajC-YidC holo-translocon (HTL) protein secretase/insertase is a supercomplex required for protein secretion, insertion of proteins into membranes, and assembly of membrane protein complexes. While the SecYEG complex is essential for assembly of a number of proteins and complexes, the SecDF-YajC-YidC subcomplex facilitates these functions.</text>
</comment>
<protein>
    <recommendedName>
        <fullName evidence="5">Sec translocon accessory complex subunit YajC</fullName>
    </recommendedName>
</protein>
<comment type="caution">
    <text evidence="14">The sequence shown here is derived from an EMBL/GenBank/DDBJ whole genome shotgun (WGS) entry which is preliminary data.</text>
</comment>
<reference evidence="14" key="1">
    <citation type="submission" date="2022-08" db="EMBL/GenBank/DDBJ databases">
        <authorList>
            <person name="Vandamme P."/>
            <person name="Hettiarachchi A."/>
            <person name="Peeters C."/>
            <person name="Cnockaert M."/>
            <person name="Carlier A."/>
        </authorList>
    </citation>
    <scope>NUCLEOTIDE SEQUENCE</scope>
    <source>
        <strain evidence="14">LMG 31809</strain>
    </source>
</reference>
<sequence>MMFTSAFAQAAGTPPEPNMLMTLLPFVLIAVVFYFLLIRPQQKRLKEHRAMIGDVKRGDTVVTGGGFIGKVTKVIDDSDELEVDLGNDVKVRVVKSTIVDVRGKGQPVKADAANDKK</sequence>
<keyword evidence="8 13" id="KW-0812">Transmembrane</keyword>
<dbReference type="Proteomes" id="UP001141619">
    <property type="component" value="Unassembled WGS sequence"/>
</dbReference>
<dbReference type="Pfam" id="PF02699">
    <property type="entry name" value="YajC"/>
    <property type="match status" value="1"/>
</dbReference>
<evidence type="ECO:0000256" key="7">
    <source>
        <dbReference type="ARBA" id="ARBA00022475"/>
    </source>
</evidence>
<evidence type="ECO:0000256" key="13">
    <source>
        <dbReference type="SAM" id="Phobius"/>
    </source>
</evidence>
<gene>
    <name evidence="14" type="primary">yajC</name>
    <name evidence="14" type="ORF">NYP16_08295</name>
</gene>
<dbReference type="InterPro" id="IPR003849">
    <property type="entry name" value="Preprotein_translocase_YajC"/>
</dbReference>
<evidence type="ECO:0000256" key="6">
    <source>
        <dbReference type="ARBA" id="ARBA00022448"/>
    </source>
</evidence>
<keyword evidence="15" id="KW-1185">Reference proteome</keyword>
<evidence type="ECO:0000256" key="9">
    <source>
        <dbReference type="ARBA" id="ARBA00022927"/>
    </source>
</evidence>
<reference evidence="14" key="2">
    <citation type="journal article" date="2023" name="Syst. Appl. Microbiol.">
        <title>Govania unica gen. nov., sp. nov., a rare biosphere bacterium that represents a novel family in the class Alphaproteobacteria.</title>
        <authorList>
            <person name="Vandamme P."/>
            <person name="Peeters C."/>
            <person name="Hettiarachchi A."/>
            <person name="Cnockaert M."/>
            <person name="Carlier A."/>
        </authorList>
    </citation>
    <scope>NUCLEOTIDE SEQUENCE</scope>
    <source>
        <strain evidence="14">LMG 31809</strain>
    </source>
</reference>
<feature type="transmembrane region" description="Helical" evidence="13">
    <location>
        <begin position="20"/>
        <end position="38"/>
    </location>
</feature>
<dbReference type="GO" id="GO:0015031">
    <property type="term" value="P:protein transport"/>
    <property type="evidence" value="ECO:0007669"/>
    <property type="project" value="UniProtKB-KW"/>
</dbReference>
<evidence type="ECO:0000313" key="15">
    <source>
        <dbReference type="Proteomes" id="UP001141619"/>
    </source>
</evidence>
<dbReference type="NCBIfam" id="TIGR00739">
    <property type="entry name" value="yajC"/>
    <property type="match status" value="1"/>
</dbReference>
<comment type="similarity">
    <text evidence="3">Belongs to the YajC family.</text>
</comment>
<evidence type="ECO:0000256" key="5">
    <source>
        <dbReference type="ARBA" id="ARBA00014962"/>
    </source>
</evidence>
<dbReference type="SMART" id="SM01323">
    <property type="entry name" value="YajC"/>
    <property type="match status" value="1"/>
</dbReference>
<accession>A0A9X3TYA1</accession>
<keyword evidence="11" id="KW-0811">Translocation</keyword>
<evidence type="ECO:0000256" key="8">
    <source>
        <dbReference type="ARBA" id="ARBA00022692"/>
    </source>
</evidence>
<organism evidence="14 15">
    <name type="scientific">Govanella unica</name>
    <dbReference type="NCBI Taxonomy" id="2975056"/>
    <lineage>
        <taxon>Bacteria</taxon>
        <taxon>Pseudomonadati</taxon>
        <taxon>Pseudomonadota</taxon>
        <taxon>Alphaproteobacteria</taxon>
        <taxon>Emcibacterales</taxon>
        <taxon>Govanellaceae</taxon>
        <taxon>Govanella</taxon>
    </lineage>
</organism>
<evidence type="ECO:0000256" key="12">
    <source>
        <dbReference type="ARBA" id="ARBA00023136"/>
    </source>
</evidence>
<evidence type="ECO:0000313" key="14">
    <source>
        <dbReference type="EMBL" id="MDA5193949.1"/>
    </source>
</evidence>
<dbReference type="RefSeq" id="WP_346742510.1">
    <property type="nucleotide sequence ID" value="NZ_JANWOI010000003.1"/>
</dbReference>
<dbReference type="EMBL" id="JANWOI010000003">
    <property type="protein sequence ID" value="MDA5193949.1"/>
    <property type="molecule type" value="Genomic_DNA"/>
</dbReference>
<evidence type="ECO:0000256" key="11">
    <source>
        <dbReference type="ARBA" id="ARBA00023010"/>
    </source>
</evidence>
<comment type="subcellular location">
    <subcellularLocation>
        <location evidence="2">Cell membrane</location>
        <topology evidence="2">Single-pass membrane protein</topology>
    </subcellularLocation>
</comment>
<keyword evidence="6" id="KW-0813">Transport</keyword>
<proteinExistence type="inferred from homology"/>
<name>A0A9X3TYA1_9PROT</name>
<keyword evidence="10 13" id="KW-1133">Transmembrane helix</keyword>
<keyword evidence="9" id="KW-0653">Protein transport</keyword>
<evidence type="ECO:0000256" key="3">
    <source>
        <dbReference type="ARBA" id="ARBA00006742"/>
    </source>
</evidence>
<keyword evidence="12 13" id="KW-0472">Membrane</keyword>
<keyword evidence="7" id="KW-1003">Cell membrane</keyword>
<evidence type="ECO:0000256" key="1">
    <source>
        <dbReference type="ARBA" id="ARBA00002061"/>
    </source>
</evidence>
<evidence type="ECO:0000256" key="10">
    <source>
        <dbReference type="ARBA" id="ARBA00022989"/>
    </source>
</evidence>
<dbReference type="GO" id="GO:0005886">
    <property type="term" value="C:plasma membrane"/>
    <property type="evidence" value="ECO:0007669"/>
    <property type="project" value="UniProtKB-SubCell"/>
</dbReference>
<dbReference type="PANTHER" id="PTHR33909:SF1">
    <property type="entry name" value="SEC TRANSLOCON ACCESSORY COMPLEX SUBUNIT YAJC"/>
    <property type="match status" value="1"/>
</dbReference>
<comment type="subunit">
    <text evidence="4">Part of the SecDF-YidC-YajC translocase complex. The SecDF-YidC-YajC translocase forms a supercomplex with SecYEG, called the holo-translocon (HTL).</text>
</comment>
<dbReference type="PRINTS" id="PR01853">
    <property type="entry name" value="YAJCTRNLCASE"/>
</dbReference>
<dbReference type="PANTHER" id="PTHR33909">
    <property type="entry name" value="SEC TRANSLOCON ACCESSORY COMPLEX SUBUNIT YAJC"/>
    <property type="match status" value="1"/>
</dbReference>